<feature type="transmembrane region" description="Helical" evidence="1">
    <location>
        <begin position="69"/>
        <end position="96"/>
    </location>
</feature>
<name>A0ABR4GGH2_9EURO</name>
<gene>
    <name evidence="2" type="ORF">BJX66DRAFT_334458</name>
</gene>
<protein>
    <submittedName>
        <fullName evidence="2">Uncharacterized protein</fullName>
    </submittedName>
</protein>
<sequence length="208" mass="23070">MDASKLLIAGLNFTRAETFSSAVYQFAADRSLLLSGVDHFSQISAELREIWAHFIQWLSQPEVLAVITAWWITFTVVMTILLCLGFGPGGIVAGSLRLLSMDTYSRYPFQYTHAHDRTYTSTSTQYPFTHRSPIDHPSQRLKLTTGCTHSLGSIAAWFQSWAYGGFTPAGGIFATLTSMAMLGVFMWPFALLAVVMATAVAVVVWWVQ</sequence>
<keyword evidence="1" id="KW-0812">Transmembrane</keyword>
<feature type="transmembrane region" description="Helical" evidence="1">
    <location>
        <begin position="184"/>
        <end position="207"/>
    </location>
</feature>
<keyword evidence="1" id="KW-0472">Membrane</keyword>
<organism evidence="2 3">
    <name type="scientific">Aspergillus keveii</name>
    <dbReference type="NCBI Taxonomy" id="714993"/>
    <lineage>
        <taxon>Eukaryota</taxon>
        <taxon>Fungi</taxon>
        <taxon>Dikarya</taxon>
        <taxon>Ascomycota</taxon>
        <taxon>Pezizomycotina</taxon>
        <taxon>Eurotiomycetes</taxon>
        <taxon>Eurotiomycetidae</taxon>
        <taxon>Eurotiales</taxon>
        <taxon>Aspergillaceae</taxon>
        <taxon>Aspergillus</taxon>
        <taxon>Aspergillus subgen. Nidulantes</taxon>
    </lineage>
</organism>
<keyword evidence="1" id="KW-1133">Transmembrane helix</keyword>
<evidence type="ECO:0000313" key="2">
    <source>
        <dbReference type="EMBL" id="KAL2798118.1"/>
    </source>
</evidence>
<evidence type="ECO:0000313" key="3">
    <source>
        <dbReference type="Proteomes" id="UP001610563"/>
    </source>
</evidence>
<dbReference type="InterPro" id="IPR038213">
    <property type="entry name" value="IFI6/IFI27-like_sf"/>
</dbReference>
<comment type="caution">
    <text evidence="2">The sequence shown here is derived from an EMBL/GenBank/DDBJ whole genome shotgun (WGS) entry which is preliminary data.</text>
</comment>
<dbReference type="Gene3D" id="6.10.110.10">
    <property type="match status" value="1"/>
</dbReference>
<dbReference type="EMBL" id="JBFTWV010000015">
    <property type="protein sequence ID" value="KAL2798118.1"/>
    <property type="molecule type" value="Genomic_DNA"/>
</dbReference>
<dbReference type="Proteomes" id="UP001610563">
    <property type="component" value="Unassembled WGS sequence"/>
</dbReference>
<accession>A0ABR4GGH2</accession>
<proteinExistence type="predicted"/>
<keyword evidence="3" id="KW-1185">Reference proteome</keyword>
<evidence type="ECO:0000256" key="1">
    <source>
        <dbReference type="SAM" id="Phobius"/>
    </source>
</evidence>
<reference evidence="2 3" key="1">
    <citation type="submission" date="2024-07" db="EMBL/GenBank/DDBJ databases">
        <title>Section-level genome sequencing and comparative genomics of Aspergillus sections Usti and Cavernicolus.</title>
        <authorList>
            <consortium name="Lawrence Berkeley National Laboratory"/>
            <person name="Nybo J.L."/>
            <person name="Vesth T.C."/>
            <person name="Theobald S."/>
            <person name="Frisvad J.C."/>
            <person name="Larsen T.O."/>
            <person name="Kjaerboelling I."/>
            <person name="Rothschild-Mancinelli K."/>
            <person name="Lyhne E.K."/>
            <person name="Kogle M.E."/>
            <person name="Barry K."/>
            <person name="Clum A."/>
            <person name="Na H."/>
            <person name="Ledsgaard L."/>
            <person name="Lin J."/>
            <person name="Lipzen A."/>
            <person name="Kuo A."/>
            <person name="Riley R."/>
            <person name="Mondo S."/>
            <person name="Labutti K."/>
            <person name="Haridas S."/>
            <person name="Pangalinan J."/>
            <person name="Salamov A.A."/>
            <person name="Simmons B.A."/>
            <person name="Magnuson J.K."/>
            <person name="Chen J."/>
            <person name="Drula E."/>
            <person name="Henrissat B."/>
            <person name="Wiebenga A."/>
            <person name="Lubbers R.J."/>
            <person name="Gomes A.C."/>
            <person name="Makela M.R."/>
            <person name="Stajich J."/>
            <person name="Grigoriev I.V."/>
            <person name="Mortensen U.H."/>
            <person name="De Vries R.P."/>
            <person name="Baker S.E."/>
            <person name="Andersen M.R."/>
        </authorList>
    </citation>
    <scope>NUCLEOTIDE SEQUENCE [LARGE SCALE GENOMIC DNA]</scope>
    <source>
        <strain evidence="2 3">CBS 209.92</strain>
    </source>
</reference>